<evidence type="ECO:0000313" key="5">
    <source>
        <dbReference type="EMBL" id="CAG9287022.1"/>
    </source>
</evidence>
<feature type="region of interest" description="Disordered" evidence="3">
    <location>
        <begin position="1"/>
        <end position="47"/>
    </location>
</feature>
<dbReference type="GO" id="GO:0005634">
    <property type="term" value="C:nucleus"/>
    <property type="evidence" value="ECO:0007669"/>
    <property type="project" value="UniProtKB-UniRule"/>
</dbReference>
<keyword evidence="2" id="KW-0539">Nucleus</keyword>
<keyword evidence="1 2" id="KW-0238">DNA-binding</keyword>
<dbReference type="InterPro" id="IPR009071">
    <property type="entry name" value="HMG_box_dom"/>
</dbReference>
<dbReference type="SUPFAM" id="SSF47095">
    <property type="entry name" value="HMG-box"/>
    <property type="match status" value="1"/>
</dbReference>
<dbReference type="SMART" id="SM00398">
    <property type="entry name" value="HMG"/>
    <property type="match status" value="1"/>
</dbReference>
<dbReference type="AlphaFoldDB" id="A0A8J9SAH8"/>
<dbReference type="GO" id="GO:0003677">
    <property type="term" value="F:DNA binding"/>
    <property type="evidence" value="ECO:0007669"/>
    <property type="project" value="UniProtKB-UniRule"/>
</dbReference>
<accession>A0A8J9SAH8</accession>
<dbReference type="Pfam" id="PF00505">
    <property type="entry name" value="HMG_box"/>
    <property type="match status" value="1"/>
</dbReference>
<dbReference type="Gene3D" id="1.10.30.10">
    <property type="entry name" value="High mobility group box domain"/>
    <property type="match status" value="1"/>
</dbReference>
<dbReference type="PANTHER" id="PTHR48112">
    <property type="entry name" value="HIGH MOBILITY GROUP PROTEIN DSP1"/>
    <property type="match status" value="1"/>
</dbReference>
<name>A0A8J9SAH8_PHATR</name>
<feature type="region of interest" description="Disordered" evidence="3">
    <location>
        <begin position="174"/>
        <end position="196"/>
    </location>
</feature>
<protein>
    <recommendedName>
        <fullName evidence="4">HMG box domain-containing protein</fullName>
    </recommendedName>
</protein>
<dbReference type="EMBL" id="OU594965">
    <property type="protein sequence ID" value="CAG9287022.1"/>
    <property type="molecule type" value="Genomic_DNA"/>
</dbReference>
<gene>
    <name evidence="5" type="ORF">PTTT1_LOCUS34238</name>
</gene>
<evidence type="ECO:0000256" key="2">
    <source>
        <dbReference type="PROSITE-ProRule" id="PRU00267"/>
    </source>
</evidence>
<dbReference type="PROSITE" id="PS50118">
    <property type="entry name" value="HMG_BOX_2"/>
    <property type="match status" value="1"/>
</dbReference>
<reference evidence="5" key="1">
    <citation type="submission" date="2022-02" db="EMBL/GenBank/DDBJ databases">
        <authorList>
            <person name="Giguere J D."/>
        </authorList>
    </citation>
    <scope>NUCLEOTIDE SEQUENCE</scope>
    <source>
        <strain evidence="5">CCAP 1055/1</strain>
    </source>
</reference>
<evidence type="ECO:0000256" key="1">
    <source>
        <dbReference type="ARBA" id="ARBA00023125"/>
    </source>
</evidence>
<evidence type="ECO:0000256" key="3">
    <source>
        <dbReference type="SAM" id="MobiDB-lite"/>
    </source>
</evidence>
<dbReference type="InterPro" id="IPR050342">
    <property type="entry name" value="HMGB"/>
</dbReference>
<proteinExistence type="predicted"/>
<feature type="domain" description="HMG box" evidence="4">
    <location>
        <begin position="190"/>
        <end position="288"/>
    </location>
</feature>
<feature type="compositionally biased region" description="Basic residues" evidence="3">
    <location>
        <begin position="180"/>
        <end position="192"/>
    </location>
</feature>
<dbReference type="Proteomes" id="UP000836788">
    <property type="component" value="Chromosome 24"/>
</dbReference>
<organism evidence="5">
    <name type="scientific">Phaeodactylum tricornutum</name>
    <name type="common">Diatom</name>
    <dbReference type="NCBI Taxonomy" id="2850"/>
    <lineage>
        <taxon>Eukaryota</taxon>
        <taxon>Sar</taxon>
        <taxon>Stramenopiles</taxon>
        <taxon>Ochrophyta</taxon>
        <taxon>Bacillariophyta</taxon>
        <taxon>Bacillariophyceae</taxon>
        <taxon>Bacillariophycidae</taxon>
        <taxon>Naviculales</taxon>
        <taxon>Phaeodactylaceae</taxon>
        <taxon>Phaeodactylum</taxon>
    </lineage>
</organism>
<evidence type="ECO:0000259" key="4">
    <source>
        <dbReference type="PROSITE" id="PS50118"/>
    </source>
</evidence>
<feature type="DNA-binding region" description="HMG box" evidence="2">
    <location>
        <begin position="190"/>
        <end position="288"/>
    </location>
</feature>
<dbReference type="InterPro" id="IPR036910">
    <property type="entry name" value="HMG_box_dom_sf"/>
</dbReference>
<feature type="region of interest" description="Disordered" evidence="3">
    <location>
        <begin position="213"/>
        <end position="245"/>
    </location>
</feature>
<sequence>MMDQNSMRKRFLFGDGRRANRGPLDTPNQGETFETESMDPQLAVHPRGPLQGYPTLIQQYLLQQQTAMAASSMDLRFADRAVGGTFGFVPGQSNVMPQNTSFLQPNNFLGSNNMRLLELMQQKHLQQDSFPTRNSGPYIGNMSGEGDPYAENGILGPWSASSAGLLGNMAATIATEGKSKNTRKKPKDRPKRPLSAYNFFFKEERQRILEDLPEGEEKEQPSSSCDKNEQDGGTRKRKKRPHGKIGFESLAKMIGQRWQELEPEGVEYYKKKADADTQRYKEEMKVYSTKCKTEESVLTESDEIIQIEEASPSIEDLEQSSKYRRI</sequence>
<dbReference type="PANTHER" id="PTHR48112:SF15">
    <property type="entry name" value="HMG BOX DOMAIN-CONTAINING PROTEIN"/>
    <property type="match status" value="1"/>
</dbReference>